<gene>
    <name evidence="11" type="ORF">HFC64_06450</name>
    <name evidence="12" type="ORF">SSOP1_2353</name>
    <name evidence="3" type="ORF">SULA_0027</name>
    <name evidence="1" type="ORF">SULB_0028</name>
    <name evidence="2" type="ORF">SULC_0027</name>
    <name evidence="4" type="ORF">SULG_00140</name>
    <name evidence="5" type="ORF">SULH_00140</name>
    <name evidence="6" type="ORF">SULI_00140</name>
    <name evidence="7" type="ORF">SULM_00140</name>
    <name evidence="8" type="ORF">SULN_00140</name>
    <name evidence="9" type="ORF">SULO_00140</name>
    <name evidence="10" type="ORF">SULZ_00140</name>
</gene>
<dbReference type="RefSeq" id="WP_009992074.1">
    <property type="nucleotide sequence ID" value="NZ_CP011055.2"/>
</dbReference>
<evidence type="ECO:0000313" key="7">
    <source>
        <dbReference type="EMBL" id="AZF74857.1"/>
    </source>
</evidence>
<evidence type="ECO:0000313" key="16">
    <source>
        <dbReference type="Proteomes" id="UP000076770"/>
    </source>
</evidence>
<dbReference type="GeneID" id="1453707"/>
<organism evidence="2 13">
    <name type="scientific">Saccharolobus solfataricus</name>
    <name type="common">Sulfolobus solfataricus</name>
    <dbReference type="NCBI Taxonomy" id="2287"/>
    <lineage>
        <taxon>Archaea</taxon>
        <taxon>Thermoproteota</taxon>
        <taxon>Thermoprotei</taxon>
        <taxon>Sulfolobales</taxon>
        <taxon>Sulfolobaceae</taxon>
        <taxon>Saccharolobus</taxon>
    </lineage>
</organism>
<evidence type="ECO:0000313" key="19">
    <source>
        <dbReference type="Proteomes" id="UP000273194"/>
    </source>
</evidence>
<dbReference type="EMBL" id="CP011057">
    <property type="protein sequence ID" value="AKA77876.1"/>
    <property type="molecule type" value="Genomic_DNA"/>
</dbReference>
<dbReference type="EMBL" id="CP033235">
    <property type="protein sequence ID" value="AZF66997.1"/>
    <property type="molecule type" value="Genomic_DNA"/>
</dbReference>
<dbReference type="Proteomes" id="UP000033085">
    <property type="component" value="Chromosome"/>
</dbReference>
<accession>A0A0E3K7C7</accession>
<dbReference type="Proteomes" id="UP000076770">
    <property type="component" value="Chromosome i"/>
</dbReference>
<dbReference type="EMBL" id="CP033239">
    <property type="protein sequence ID" value="AZF77465.1"/>
    <property type="molecule type" value="Genomic_DNA"/>
</dbReference>
<dbReference type="EMBL" id="LT549890">
    <property type="protein sequence ID" value="SAI85907.1"/>
    <property type="molecule type" value="Genomic_DNA"/>
</dbReference>
<name>A0A0E3K7C7_SACSO</name>
<dbReference type="EMBL" id="CP011055">
    <property type="protein sequence ID" value="AKA72483.1"/>
    <property type="molecule type" value="Genomic_DNA"/>
</dbReference>
<evidence type="ECO:0000313" key="18">
    <source>
        <dbReference type="Proteomes" id="UP000269431"/>
    </source>
</evidence>
<protein>
    <submittedName>
        <fullName evidence="2">Uncharacterized protein</fullName>
    </submittedName>
</protein>
<evidence type="ECO:0000313" key="9">
    <source>
        <dbReference type="EMBL" id="AZF80071.1"/>
    </source>
</evidence>
<dbReference type="Proteomes" id="UP000273194">
    <property type="component" value="Chromosome"/>
</dbReference>
<dbReference type="EMBL" id="CP050869">
    <property type="protein sequence ID" value="QPG49506.1"/>
    <property type="molecule type" value="Genomic_DNA"/>
</dbReference>
<evidence type="ECO:0000313" key="5">
    <source>
        <dbReference type="EMBL" id="AZF69617.1"/>
    </source>
</evidence>
<evidence type="ECO:0000313" key="8">
    <source>
        <dbReference type="EMBL" id="AZF77465.1"/>
    </source>
</evidence>
<dbReference type="OMA" id="RINDNSM"/>
<evidence type="ECO:0000313" key="17">
    <source>
        <dbReference type="Proteomes" id="UP000267993"/>
    </source>
</evidence>
<evidence type="ECO:0000313" key="22">
    <source>
        <dbReference type="Proteomes" id="UP000278715"/>
    </source>
</evidence>
<dbReference type="EMBL" id="CP033236">
    <property type="protein sequence ID" value="AZF69617.1"/>
    <property type="molecule type" value="Genomic_DNA"/>
</dbReference>
<reference evidence="2" key="5">
    <citation type="submission" date="2018-10" db="EMBL/GenBank/DDBJ databases">
        <authorList>
            <person name="McCarthy S."/>
            <person name="Gradnigo J."/>
            <person name="Johnson T."/>
            <person name="Payne S."/>
            <person name="Lipzen A."/>
            <person name="Schackwitz W."/>
            <person name="Martin J."/>
            <person name="Moriyama E."/>
            <person name="Blum P."/>
        </authorList>
    </citation>
    <scope>NUCLEOTIDE SEQUENCE</scope>
    <source>
        <strain evidence="1">SARC-B</strain>
        <strain evidence="2">SARC-C</strain>
        <strain evidence="3">SULA</strain>
    </source>
</reference>
<reference evidence="11 24" key="6">
    <citation type="journal article" date="2020" name="Nat. Commun.">
        <title>The structures of two archaeal type IV pili illuminate evolutionary relationships.</title>
        <authorList>
            <person name="Wang F."/>
            <person name="Baquero D.P."/>
            <person name="Su Z."/>
            <person name="Beltran L.C."/>
            <person name="Prangishvili D."/>
            <person name="Krupovic M."/>
            <person name="Egelman E.H."/>
        </authorList>
    </citation>
    <scope>NUCLEOTIDE SEQUENCE [LARGE SCALE GENOMIC DNA]</scope>
    <source>
        <strain evidence="11 24">POZ149</strain>
    </source>
</reference>
<dbReference type="Proteomes" id="UP000282269">
    <property type="component" value="Chromosome"/>
</dbReference>
<evidence type="ECO:0000313" key="1">
    <source>
        <dbReference type="EMBL" id="AKA72483.1"/>
    </source>
</evidence>
<dbReference type="EMBL" id="CP033237">
    <property type="protein sequence ID" value="AZF72237.1"/>
    <property type="molecule type" value="Genomic_DNA"/>
</dbReference>
<evidence type="ECO:0000313" key="6">
    <source>
        <dbReference type="EMBL" id="AZF72237.1"/>
    </source>
</evidence>
<reference evidence="17 18" key="4">
    <citation type="journal article" date="2018" name="Proc. Natl. Acad. Sci. U.S.A.">
        <title>Nonmutational mechanism of inheritance in the Archaeon Sulfolobus solfataricus.</title>
        <authorList>
            <person name="Payne S."/>
            <person name="McCarthy S."/>
            <person name="Johnson T."/>
            <person name="North E."/>
            <person name="Blum P."/>
        </authorList>
    </citation>
    <scope>NUCLEOTIDE SEQUENCE [LARGE SCALE GENOMIC DNA]</scope>
    <source>
        <strain evidence="5 17">SARC-H</strain>
        <strain evidence="6 21">SARC-I</strain>
        <strain evidence="8 22">SARC-N</strain>
        <strain evidence="9 23">SARC-O</strain>
        <strain evidence="10 18">SUL120</strain>
        <strain evidence="4 19">SULG</strain>
        <strain evidence="7 20">SULM</strain>
    </source>
</reference>
<dbReference type="OrthoDB" id="36571at2157"/>
<evidence type="ECO:0000313" key="15">
    <source>
        <dbReference type="Proteomes" id="UP000033106"/>
    </source>
</evidence>
<dbReference type="KEGG" id="ssof:SULC_0027"/>
<dbReference type="Proteomes" id="UP000267993">
    <property type="component" value="Chromosome"/>
</dbReference>
<dbReference type="Proteomes" id="UP000275843">
    <property type="component" value="Chromosome"/>
</dbReference>
<evidence type="ECO:0000313" key="20">
    <source>
        <dbReference type="Proteomes" id="UP000273443"/>
    </source>
</evidence>
<reference evidence="12" key="2">
    <citation type="submission" date="2016-04" db="EMBL/GenBank/DDBJ databases">
        <authorList>
            <person name="Evans L.H."/>
            <person name="Alamgir A."/>
            <person name="Owens N."/>
            <person name="Weber N.D."/>
            <person name="Virtaneva K."/>
            <person name="Barbian K."/>
            <person name="Babar A."/>
            <person name="Rosenke K."/>
        </authorList>
    </citation>
    <scope>NUCLEOTIDE SEQUENCE</scope>
    <source>
        <strain evidence="12">P1</strain>
    </source>
</reference>
<dbReference type="Proteomes" id="UP000273443">
    <property type="component" value="Chromosome"/>
</dbReference>
<reference evidence="13 14" key="1">
    <citation type="journal article" date="2015" name="Genome Announc.">
        <title>Complete Genome Sequence of Sulfolobus solfataricus Strain 98/2 and Evolved Derivatives.</title>
        <authorList>
            <person name="McCarthy S."/>
            <person name="Gradnigo J."/>
            <person name="Johnson T."/>
            <person name="Payne S."/>
            <person name="Lipzen A."/>
            <person name="Martin J."/>
            <person name="Schackwitz W."/>
            <person name="Moriyama E."/>
            <person name="Blum P."/>
        </authorList>
    </citation>
    <scope>NUCLEOTIDE SEQUENCE [LARGE SCALE GENOMIC DNA]</scope>
    <source>
        <strain evidence="13">98/2 SULC</strain>
        <strain evidence="1">SARC-B</strain>
        <strain evidence="2">SARC-C</strain>
        <strain evidence="3 15">SULA</strain>
        <strain evidence="14">SULB</strain>
    </source>
</reference>
<evidence type="ECO:0000313" key="13">
    <source>
        <dbReference type="Proteomes" id="UP000033057"/>
    </source>
</evidence>
<dbReference type="Proteomes" id="UP000594632">
    <property type="component" value="Chromosome"/>
</dbReference>
<evidence type="ECO:0000313" key="11">
    <source>
        <dbReference type="EMBL" id="QPG49506.1"/>
    </source>
</evidence>
<evidence type="ECO:0000313" key="23">
    <source>
        <dbReference type="Proteomes" id="UP000282269"/>
    </source>
</evidence>
<evidence type="ECO:0000313" key="2">
    <source>
        <dbReference type="EMBL" id="AKA75183.1"/>
    </source>
</evidence>
<evidence type="ECO:0000313" key="4">
    <source>
        <dbReference type="EMBL" id="AZF66997.1"/>
    </source>
</evidence>
<reference evidence="16" key="3">
    <citation type="submission" date="2016-04" db="EMBL/GenBank/DDBJ databases">
        <authorList>
            <person name="Shah S.A."/>
            <person name="Garrett R.A."/>
        </authorList>
    </citation>
    <scope>NUCLEOTIDE SEQUENCE [LARGE SCALE GENOMIC DNA]</scope>
    <source>
        <strain evidence="16">ATCC 35091 / DSM 1616 / JCM 8930 / NBRC 15331 / P1</strain>
    </source>
</reference>
<evidence type="ECO:0000313" key="24">
    <source>
        <dbReference type="Proteomes" id="UP000594632"/>
    </source>
</evidence>
<evidence type="ECO:0000313" key="12">
    <source>
        <dbReference type="EMBL" id="SAI85907.1"/>
    </source>
</evidence>
<dbReference type="EMBL" id="CP011056">
    <property type="protein sequence ID" value="AKA75183.1"/>
    <property type="molecule type" value="Genomic_DNA"/>
</dbReference>
<dbReference type="EMBL" id="CP033240">
    <property type="protein sequence ID" value="AZF80071.1"/>
    <property type="molecule type" value="Genomic_DNA"/>
</dbReference>
<dbReference type="KEGG" id="ssol:SULB_0028"/>
<evidence type="ECO:0000313" key="14">
    <source>
        <dbReference type="Proteomes" id="UP000033085"/>
    </source>
</evidence>
<dbReference type="PATRIC" id="fig|2287.6.peg.29"/>
<dbReference type="KEGG" id="ssoa:SULA_0027"/>
<sequence>MQTTSVEIYLNIYSFRRELEHFTIEEERDEWLIVKDKANEKYIVKEFADYGILIYPIYDLKDDILSSFSFQLSSVSKLKEVLYTPEKWIDRLDLRINDNSIEVTSLILDYLTGIDIINSLISSFGFEYAQLDDNSLIIKIRISRPLNHTLLDSYIKAIWHMLELYYSVKKAQEDIASKITLNYIKSI</sequence>
<evidence type="ECO:0000313" key="3">
    <source>
        <dbReference type="EMBL" id="AKA77876.1"/>
    </source>
</evidence>
<dbReference type="Proteomes" id="UP000278715">
    <property type="component" value="Chromosome"/>
</dbReference>
<evidence type="ECO:0000313" key="10">
    <source>
        <dbReference type="EMBL" id="AZF82679.1"/>
    </source>
</evidence>
<dbReference type="GeneID" id="44127945"/>
<dbReference type="Proteomes" id="UP000033057">
    <property type="component" value="Chromosome"/>
</dbReference>
<proteinExistence type="predicted"/>
<dbReference type="Proteomes" id="UP000033106">
    <property type="component" value="Chromosome"/>
</dbReference>
<dbReference type="AlphaFoldDB" id="A0A0E3K7C7"/>
<dbReference type="EMBL" id="CP033238">
    <property type="protein sequence ID" value="AZF74857.1"/>
    <property type="molecule type" value="Genomic_DNA"/>
</dbReference>
<dbReference type="EMBL" id="CP033241">
    <property type="protein sequence ID" value="AZF82679.1"/>
    <property type="molecule type" value="Genomic_DNA"/>
</dbReference>
<dbReference type="Proteomes" id="UP000269431">
    <property type="component" value="Chromosome"/>
</dbReference>
<evidence type="ECO:0000313" key="21">
    <source>
        <dbReference type="Proteomes" id="UP000275843"/>
    </source>
</evidence>